<evidence type="ECO:0000313" key="2">
    <source>
        <dbReference type="Proteomes" id="UP001066276"/>
    </source>
</evidence>
<reference evidence="1" key="1">
    <citation type="journal article" date="2022" name="bioRxiv">
        <title>Sequencing and chromosome-scale assembly of the giantPleurodeles waltlgenome.</title>
        <authorList>
            <person name="Brown T."/>
            <person name="Elewa A."/>
            <person name="Iarovenko S."/>
            <person name="Subramanian E."/>
            <person name="Araus A.J."/>
            <person name="Petzold A."/>
            <person name="Susuki M."/>
            <person name="Suzuki K.-i.T."/>
            <person name="Hayashi T."/>
            <person name="Toyoda A."/>
            <person name="Oliveira C."/>
            <person name="Osipova E."/>
            <person name="Leigh N.D."/>
            <person name="Simon A."/>
            <person name="Yun M.H."/>
        </authorList>
    </citation>
    <scope>NUCLEOTIDE SEQUENCE</scope>
    <source>
        <strain evidence="1">20211129_DDA</strain>
        <tissue evidence="1">Liver</tissue>
    </source>
</reference>
<proteinExistence type="predicted"/>
<dbReference type="AlphaFoldDB" id="A0AAV7TZT7"/>
<dbReference type="Proteomes" id="UP001066276">
    <property type="component" value="Chromosome 3_2"/>
</dbReference>
<organism evidence="1 2">
    <name type="scientific">Pleurodeles waltl</name>
    <name type="common">Iberian ribbed newt</name>
    <dbReference type="NCBI Taxonomy" id="8319"/>
    <lineage>
        <taxon>Eukaryota</taxon>
        <taxon>Metazoa</taxon>
        <taxon>Chordata</taxon>
        <taxon>Craniata</taxon>
        <taxon>Vertebrata</taxon>
        <taxon>Euteleostomi</taxon>
        <taxon>Amphibia</taxon>
        <taxon>Batrachia</taxon>
        <taxon>Caudata</taxon>
        <taxon>Salamandroidea</taxon>
        <taxon>Salamandridae</taxon>
        <taxon>Pleurodelinae</taxon>
        <taxon>Pleurodeles</taxon>
    </lineage>
</organism>
<keyword evidence="2" id="KW-1185">Reference proteome</keyword>
<gene>
    <name evidence="1" type="ORF">NDU88_007366</name>
</gene>
<dbReference type="EMBL" id="JANPWB010000006">
    <property type="protein sequence ID" value="KAJ1182172.1"/>
    <property type="molecule type" value="Genomic_DNA"/>
</dbReference>
<name>A0AAV7TZT7_PLEWA</name>
<comment type="caution">
    <text evidence="1">The sequence shown here is derived from an EMBL/GenBank/DDBJ whole genome shotgun (WGS) entry which is preliminary data.</text>
</comment>
<protein>
    <submittedName>
        <fullName evidence="1">Uncharacterized protein</fullName>
    </submittedName>
</protein>
<accession>A0AAV7TZT7</accession>
<sequence length="157" mass="17440">MACRSMEAEETFIKNPCAAYHWPAAMCKVTRKRVLDAGGQALVPSTAGAPMDRLLTSHRESQVVHPQDSLQAITASMEALETKIDTLGTGLSILKYDHQCLVERVTKAEKRMADVYPAVSMENKIWVLEARAEDSANRLKRNNIGRLVSRSALRKIC</sequence>
<evidence type="ECO:0000313" key="1">
    <source>
        <dbReference type="EMBL" id="KAJ1182172.1"/>
    </source>
</evidence>